<dbReference type="AlphaFoldDB" id="A0A0F9H6F7"/>
<accession>A0A0F9H6F7</accession>
<dbReference type="EMBL" id="LAZR01017890">
    <property type="protein sequence ID" value="KKL98551.1"/>
    <property type="molecule type" value="Genomic_DNA"/>
</dbReference>
<protein>
    <submittedName>
        <fullName evidence="1">Uncharacterized protein</fullName>
    </submittedName>
</protein>
<comment type="caution">
    <text evidence="1">The sequence shown here is derived from an EMBL/GenBank/DDBJ whole genome shotgun (WGS) entry which is preliminary data.</text>
</comment>
<name>A0A0F9H6F7_9ZZZZ</name>
<gene>
    <name evidence="1" type="ORF">LCGC14_1823300</name>
</gene>
<evidence type="ECO:0000313" key="1">
    <source>
        <dbReference type="EMBL" id="KKL98551.1"/>
    </source>
</evidence>
<sequence length="155" mass="17416">MTGDGFKPPFGQTFVPIPIVSRIITEPMTLRVLAPRYYSLDVTLGYKTQYKPIVGRMVYIDVPLSIIMNQKLESQSPLLQEVDVEKSIGNLFEEFLTKKNRLAEFDNWAGRTLVSIDGEILRLSARGFPAKVSQILKLVIKPTQELKFFPALAGG</sequence>
<proteinExistence type="predicted"/>
<organism evidence="1">
    <name type="scientific">marine sediment metagenome</name>
    <dbReference type="NCBI Taxonomy" id="412755"/>
    <lineage>
        <taxon>unclassified sequences</taxon>
        <taxon>metagenomes</taxon>
        <taxon>ecological metagenomes</taxon>
    </lineage>
</organism>
<reference evidence="1" key="1">
    <citation type="journal article" date="2015" name="Nature">
        <title>Complex archaea that bridge the gap between prokaryotes and eukaryotes.</title>
        <authorList>
            <person name="Spang A."/>
            <person name="Saw J.H."/>
            <person name="Jorgensen S.L."/>
            <person name="Zaremba-Niedzwiedzka K."/>
            <person name="Martijn J."/>
            <person name="Lind A.E."/>
            <person name="van Eijk R."/>
            <person name="Schleper C."/>
            <person name="Guy L."/>
            <person name="Ettema T.J."/>
        </authorList>
    </citation>
    <scope>NUCLEOTIDE SEQUENCE</scope>
</reference>